<organism evidence="3 4">
    <name type="scientific">Pararcticibacter amylolyticus</name>
    <dbReference type="NCBI Taxonomy" id="2173175"/>
    <lineage>
        <taxon>Bacteria</taxon>
        <taxon>Pseudomonadati</taxon>
        <taxon>Bacteroidota</taxon>
        <taxon>Sphingobacteriia</taxon>
        <taxon>Sphingobacteriales</taxon>
        <taxon>Sphingobacteriaceae</taxon>
        <taxon>Pararcticibacter</taxon>
    </lineage>
</organism>
<sequence>MSRFFKQTSAMLLLIAMAIYGCSDDDKTVIEYPVFPVPVIDSTPLVALPAYWHKADTFMRGFPNGIQVYRTTTSFMNKRMNAYCVVFNPKTRVEFKPKLTTVLKKPSAVYAEEPGNRFACINGGFFSSASSLSLVQYNGTISSANVKSLNRTYNGKSTAYYPTRGAFGISADGVPSVSWVYNVGTGNGTVYSYPSPSPNLLNTAPQAVPSAAFPAGGSPWAVISAIGGSPVLIKDGEINITSAEELIEVDNTSSRARSAIGYTANGMVVLLAVEGNNPNGGAGLSLAELAQLMKEMGCVGALNLDGGGSTSMTVNGKLTVQPSDAAGERAVISTII</sequence>
<accession>A0A2U2PKP3</accession>
<evidence type="ECO:0000259" key="2">
    <source>
        <dbReference type="Pfam" id="PF09992"/>
    </source>
</evidence>
<dbReference type="PANTHER" id="PTHR40446:SF2">
    <property type="entry name" value="N-ACETYLGLUCOSAMINE-1-PHOSPHODIESTER ALPHA-N-ACETYLGLUCOSAMINIDASE"/>
    <property type="match status" value="1"/>
</dbReference>
<keyword evidence="1" id="KW-0732">Signal</keyword>
<comment type="caution">
    <text evidence="3">The sequence shown here is derived from an EMBL/GenBank/DDBJ whole genome shotgun (WGS) entry which is preliminary data.</text>
</comment>
<feature type="domain" description="Phosphodiester glycosidase" evidence="2">
    <location>
        <begin position="121"/>
        <end position="334"/>
    </location>
</feature>
<dbReference type="Proteomes" id="UP000245647">
    <property type="component" value="Unassembled WGS sequence"/>
</dbReference>
<dbReference type="PROSITE" id="PS51257">
    <property type="entry name" value="PROKAR_LIPOPROTEIN"/>
    <property type="match status" value="1"/>
</dbReference>
<feature type="non-terminal residue" evidence="3">
    <location>
        <position position="336"/>
    </location>
</feature>
<reference evidence="3 4" key="1">
    <citation type="submission" date="2018-04" db="EMBL/GenBank/DDBJ databases">
        <title>Pedobacter chongqingensis sp. nov., isolated from a rottenly hemp rope.</title>
        <authorList>
            <person name="Cai Y."/>
        </authorList>
    </citation>
    <scope>NUCLEOTIDE SEQUENCE [LARGE SCALE GENOMIC DNA]</scope>
    <source>
        <strain evidence="3 4">FJ4-8</strain>
    </source>
</reference>
<evidence type="ECO:0000313" key="4">
    <source>
        <dbReference type="Proteomes" id="UP000245647"/>
    </source>
</evidence>
<dbReference type="EMBL" id="QEAS01000003">
    <property type="protein sequence ID" value="PWG81898.1"/>
    <property type="molecule type" value="Genomic_DNA"/>
</dbReference>
<evidence type="ECO:0000313" key="3">
    <source>
        <dbReference type="EMBL" id="PWG81898.1"/>
    </source>
</evidence>
<feature type="signal peptide" evidence="1">
    <location>
        <begin position="1"/>
        <end position="23"/>
    </location>
</feature>
<keyword evidence="4" id="KW-1185">Reference proteome</keyword>
<protein>
    <recommendedName>
        <fullName evidence="2">Phosphodiester glycosidase domain-containing protein</fullName>
    </recommendedName>
</protein>
<dbReference type="Pfam" id="PF09992">
    <property type="entry name" value="NAGPA"/>
    <property type="match status" value="1"/>
</dbReference>
<name>A0A2U2PKP3_9SPHI</name>
<proteinExistence type="predicted"/>
<evidence type="ECO:0000256" key="1">
    <source>
        <dbReference type="SAM" id="SignalP"/>
    </source>
</evidence>
<dbReference type="InterPro" id="IPR018711">
    <property type="entry name" value="NAGPA"/>
</dbReference>
<gene>
    <name evidence="3" type="ORF">DDR33_05215</name>
</gene>
<dbReference type="AlphaFoldDB" id="A0A2U2PKP3"/>
<dbReference type="RefSeq" id="WP_146198706.1">
    <property type="nucleotide sequence ID" value="NZ_QEAS01000003.1"/>
</dbReference>
<feature type="chain" id="PRO_5015414312" description="Phosphodiester glycosidase domain-containing protein" evidence="1">
    <location>
        <begin position="24"/>
        <end position="336"/>
    </location>
</feature>
<dbReference type="PANTHER" id="PTHR40446">
    <property type="entry name" value="N-ACETYLGLUCOSAMINE-1-PHOSPHODIESTER ALPHA-N-ACETYLGLUCOSAMINIDASE"/>
    <property type="match status" value="1"/>
</dbReference>
<dbReference type="OrthoDB" id="9809781at2"/>